<feature type="transmembrane region" description="Helical" evidence="1">
    <location>
        <begin position="83"/>
        <end position="107"/>
    </location>
</feature>
<evidence type="ECO:0000256" key="1">
    <source>
        <dbReference type="SAM" id="Phobius"/>
    </source>
</evidence>
<keyword evidence="4" id="KW-1185">Reference proteome</keyword>
<feature type="chain" id="PRO_5018127485" evidence="2">
    <location>
        <begin position="24"/>
        <end position="234"/>
    </location>
</feature>
<keyword evidence="2" id="KW-0732">Signal</keyword>
<gene>
    <name evidence="3" type="ORF">DUI87_16267</name>
</gene>
<accession>A0A3M0K6X8</accession>
<organism evidence="3 4">
    <name type="scientific">Hirundo rustica rustica</name>
    <dbReference type="NCBI Taxonomy" id="333673"/>
    <lineage>
        <taxon>Eukaryota</taxon>
        <taxon>Metazoa</taxon>
        <taxon>Chordata</taxon>
        <taxon>Craniata</taxon>
        <taxon>Vertebrata</taxon>
        <taxon>Euteleostomi</taxon>
        <taxon>Archelosauria</taxon>
        <taxon>Archosauria</taxon>
        <taxon>Dinosauria</taxon>
        <taxon>Saurischia</taxon>
        <taxon>Theropoda</taxon>
        <taxon>Coelurosauria</taxon>
        <taxon>Aves</taxon>
        <taxon>Neognathae</taxon>
        <taxon>Neoaves</taxon>
        <taxon>Telluraves</taxon>
        <taxon>Australaves</taxon>
        <taxon>Passeriformes</taxon>
        <taxon>Sylvioidea</taxon>
        <taxon>Hirundinidae</taxon>
        <taxon>Hirundo</taxon>
    </lineage>
</organism>
<proteinExistence type="predicted"/>
<keyword evidence="1" id="KW-1133">Transmembrane helix</keyword>
<evidence type="ECO:0000313" key="4">
    <source>
        <dbReference type="Proteomes" id="UP000269221"/>
    </source>
</evidence>
<evidence type="ECO:0000256" key="2">
    <source>
        <dbReference type="SAM" id="SignalP"/>
    </source>
</evidence>
<dbReference type="EMBL" id="QRBI01000120">
    <property type="protein sequence ID" value="RMC06820.1"/>
    <property type="molecule type" value="Genomic_DNA"/>
</dbReference>
<keyword evidence="1" id="KW-0812">Transmembrane</keyword>
<dbReference type="Proteomes" id="UP000269221">
    <property type="component" value="Unassembled WGS sequence"/>
</dbReference>
<dbReference type="AlphaFoldDB" id="A0A3M0K6X8"/>
<comment type="caution">
    <text evidence="3">The sequence shown here is derived from an EMBL/GenBank/DDBJ whole genome shotgun (WGS) entry which is preliminary data.</text>
</comment>
<name>A0A3M0K6X8_HIRRU</name>
<evidence type="ECO:0000313" key="3">
    <source>
        <dbReference type="EMBL" id="RMC06820.1"/>
    </source>
</evidence>
<reference evidence="3 4" key="1">
    <citation type="submission" date="2018-07" db="EMBL/GenBank/DDBJ databases">
        <title>A high quality draft genome assembly of the barn swallow (H. rustica rustica).</title>
        <authorList>
            <person name="Formenti G."/>
            <person name="Chiara M."/>
            <person name="Poveda L."/>
            <person name="Francoijs K.-J."/>
            <person name="Bonisoli-Alquati A."/>
            <person name="Canova L."/>
            <person name="Gianfranceschi L."/>
            <person name="Horner D.S."/>
            <person name="Saino N."/>
        </authorList>
    </citation>
    <scope>NUCLEOTIDE SEQUENCE [LARGE SCALE GENOMIC DNA]</scope>
    <source>
        <strain evidence="3">Chelidonia</strain>
        <tissue evidence="3">Blood</tissue>
    </source>
</reference>
<sequence length="234" mass="26133">MLRAWGVVVLTQCLLLFLVVLQAQDTQSAPAGGQGAVKTGNDSQQTLEVTKKVLKDLEETENGKEVEEEAKALDPELLNMYNILGIAVVMCVLLLWIIVCCIGMSWLREKDMIRILFANQGTLQLKVNNAGLKYLTYRVMHFAPQHPGFSLLDNVYVIVHWGFNLLVTTEYDVGATIAAAMHGYCIAPRATAWAKLPTDMSLRKVRRYSLGLYVYIYYETANLLNSVISSLKSI</sequence>
<protein>
    <submittedName>
        <fullName evidence="3">Uncharacterized protein</fullName>
    </submittedName>
</protein>
<keyword evidence="1" id="KW-0472">Membrane</keyword>
<feature type="signal peptide" evidence="2">
    <location>
        <begin position="1"/>
        <end position="23"/>
    </location>
</feature>